<dbReference type="Proteomes" id="UP000176834">
    <property type="component" value="Unassembled WGS sequence"/>
</dbReference>
<accession>A0A1F8F5Q9</accession>
<sequence length="90" mass="10354">MSPLPVRSGRLEDPVFLEEFRLHIVSELLELVTHPGSGYGSRASEIYTRFDNEGQLPLSDRLVDGMFVRCCQEIRLTPDEINQLQSQWFS</sequence>
<dbReference type="EMBL" id="MGJN01000004">
    <property type="protein sequence ID" value="OGN07576.1"/>
    <property type="molecule type" value="Genomic_DNA"/>
</dbReference>
<gene>
    <name evidence="1" type="ORF">A3B86_00585</name>
</gene>
<dbReference type="AlphaFoldDB" id="A0A1F8F5Q9"/>
<reference evidence="1 2" key="1">
    <citation type="journal article" date="2016" name="Nat. Commun.">
        <title>Thousands of microbial genomes shed light on interconnected biogeochemical processes in an aquifer system.</title>
        <authorList>
            <person name="Anantharaman K."/>
            <person name="Brown C.T."/>
            <person name="Hug L.A."/>
            <person name="Sharon I."/>
            <person name="Castelle C.J."/>
            <person name="Probst A.J."/>
            <person name="Thomas B.C."/>
            <person name="Singh A."/>
            <person name="Wilkins M.J."/>
            <person name="Karaoz U."/>
            <person name="Brodie E.L."/>
            <person name="Williams K.H."/>
            <person name="Hubbard S.S."/>
            <person name="Banfield J.F."/>
        </authorList>
    </citation>
    <scope>NUCLEOTIDE SEQUENCE [LARGE SCALE GENOMIC DNA]</scope>
</reference>
<organism evidence="1 2">
    <name type="scientific">Candidatus Yanofskybacteria bacterium RIFCSPHIGHO2_02_FULL_38_22b</name>
    <dbReference type="NCBI Taxonomy" id="1802673"/>
    <lineage>
        <taxon>Bacteria</taxon>
        <taxon>Candidatus Yanofskyibacteriota</taxon>
    </lineage>
</organism>
<comment type="caution">
    <text evidence="1">The sequence shown here is derived from an EMBL/GenBank/DDBJ whole genome shotgun (WGS) entry which is preliminary data.</text>
</comment>
<proteinExistence type="predicted"/>
<protein>
    <submittedName>
        <fullName evidence="1">Uncharacterized protein</fullName>
    </submittedName>
</protein>
<evidence type="ECO:0000313" key="1">
    <source>
        <dbReference type="EMBL" id="OGN07576.1"/>
    </source>
</evidence>
<evidence type="ECO:0000313" key="2">
    <source>
        <dbReference type="Proteomes" id="UP000176834"/>
    </source>
</evidence>
<name>A0A1F8F5Q9_9BACT</name>